<name>A0ACA9UJ37_BIOOC</name>
<reference evidence="1" key="2">
    <citation type="submission" date="2021-10" db="EMBL/GenBank/DDBJ databases">
        <authorList>
            <person name="Piombo E."/>
        </authorList>
    </citation>
    <scope>NUCLEOTIDE SEQUENCE</scope>
</reference>
<evidence type="ECO:0000313" key="2">
    <source>
        <dbReference type="Proteomes" id="UP000836387"/>
    </source>
</evidence>
<dbReference type="EMBL" id="CADEHS020000526">
    <property type="protein sequence ID" value="CAG9953426.1"/>
    <property type="molecule type" value="Genomic_DNA"/>
</dbReference>
<reference evidence="1" key="1">
    <citation type="submission" date="2020-04" db="EMBL/GenBank/DDBJ databases">
        <authorList>
            <person name="Broberg M."/>
        </authorList>
    </citation>
    <scope>NUCLEOTIDE SEQUENCE</scope>
</reference>
<organism evidence="1 2">
    <name type="scientific">Clonostachys rosea f. rosea IK726</name>
    <dbReference type="NCBI Taxonomy" id="1349383"/>
    <lineage>
        <taxon>Eukaryota</taxon>
        <taxon>Fungi</taxon>
        <taxon>Dikarya</taxon>
        <taxon>Ascomycota</taxon>
        <taxon>Pezizomycotina</taxon>
        <taxon>Sordariomycetes</taxon>
        <taxon>Hypocreomycetidae</taxon>
        <taxon>Hypocreales</taxon>
        <taxon>Bionectriaceae</taxon>
        <taxon>Clonostachys</taxon>
    </lineage>
</organism>
<comment type="caution">
    <text evidence="1">The sequence shown here is derived from an EMBL/GenBank/DDBJ whole genome shotgun (WGS) entry which is preliminary data.</text>
</comment>
<proteinExistence type="predicted"/>
<sequence>MVAYKNLSFAAVLSLGLAAHGLAAKTEATNLVARGVESDGAPEFVARDTPAELEERDEEGELEARDLLEELYERDMYEEDETDA</sequence>
<evidence type="ECO:0000313" key="1">
    <source>
        <dbReference type="EMBL" id="CAG9953426.1"/>
    </source>
</evidence>
<protein>
    <submittedName>
        <fullName evidence="1">Uncharacterized protein</fullName>
    </submittedName>
</protein>
<accession>A0ACA9UJ37</accession>
<gene>
    <name evidence="1" type="ORF">CRV2_00018927</name>
</gene>
<dbReference type="Proteomes" id="UP000836387">
    <property type="component" value="Unassembled WGS sequence"/>
</dbReference>
<keyword evidence="2" id="KW-1185">Reference proteome</keyword>